<protein>
    <recommendedName>
        <fullName evidence="1">DUF6792 domain-containing protein</fullName>
    </recommendedName>
</protein>
<dbReference type="Proteomes" id="UP000030153">
    <property type="component" value="Unassembled WGS sequence"/>
</dbReference>
<proteinExistence type="predicted"/>
<keyword evidence="3" id="KW-1185">Reference proteome</keyword>
<dbReference type="eggNOG" id="ENOG502Z93A">
    <property type="taxonomic scope" value="Bacteria"/>
</dbReference>
<dbReference type="STRING" id="1385513.N780_13175"/>
<dbReference type="Pfam" id="PF20591">
    <property type="entry name" value="DUF6792"/>
    <property type="match status" value="1"/>
</dbReference>
<dbReference type="OrthoDB" id="2712710at2"/>
<evidence type="ECO:0000259" key="1">
    <source>
        <dbReference type="Pfam" id="PF20591"/>
    </source>
</evidence>
<dbReference type="EMBL" id="AVBG01000001">
    <property type="protein sequence ID" value="KGP93244.1"/>
    <property type="molecule type" value="Genomic_DNA"/>
</dbReference>
<evidence type="ECO:0000313" key="3">
    <source>
        <dbReference type="Proteomes" id="UP000030153"/>
    </source>
</evidence>
<dbReference type="SUPFAM" id="SSF53474">
    <property type="entry name" value="alpha/beta-Hydrolases"/>
    <property type="match status" value="1"/>
</dbReference>
<organism evidence="2 3">
    <name type="scientific">Pontibacillus chungwhensis BH030062</name>
    <dbReference type="NCBI Taxonomy" id="1385513"/>
    <lineage>
        <taxon>Bacteria</taxon>
        <taxon>Bacillati</taxon>
        <taxon>Bacillota</taxon>
        <taxon>Bacilli</taxon>
        <taxon>Bacillales</taxon>
        <taxon>Bacillaceae</taxon>
        <taxon>Pontibacillus</taxon>
    </lineage>
</organism>
<sequence>MQRIILNDDLIRAKVVNIEFEGTTPEAFQEWLKAQGTLAEREFDITIYPSSFNTSERDTGFDGTVLHFYNPTKSVNEMYTIFRGSEHVEVSDWRPKDWVYNMLGIFVGQGISQYRSAQAFDEYLTEHIRRHTNIPLRKIAMGFSLGGNLAQTLQLVETRFDNVYTFNDAKPSVYQLAAIDKEFQNDIEEAFHKPLVPFSMIYGIPIYQLIKVASKRYDLKDGRVCKVSLTGDLLYAFHQVPGFLETGHEKLVQNVKDNSLRSVIESIPLSFFRELREVLFSYSIIYEKEGFDALWEEVTGIDAAVVEGLFRSIVDYREEGFHFGLIKTLLKVLKQGFGSFGEVYDRLPILSKLLIRLYNNAPNLIKLLMENGYVTHEEYIKWKENLHIIDEFIKVHASEASLDDMKVDIRLWGAILTVYQLNEKVIYSLIEDIEVGVESHDLDSLIYYLQTYDKIFL</sequence>
<feature type="domain" description="DUF6792" evidence="1">
    <location>
        <begin position="19"/>
        <end position="235"/>
    </location>
</feature>
<gene>
    <name evidence="2" type="ORF">N780_13175</name>
</gene>
<evidence type="ECO:0000313" key="2">
    <source>
        <dbReference type="EMBL" id="KGP93244.1"/>
    </source>
</evidence>
<dbReference type="InterPro" id="IPR029058">
    <property type="entry name" value="AB_hydrolase_fold"/>
</dbReference>
<comment type="caution">
    <text evidence="2">The sequence shown here is derived from an EMBL/GenBank/DDBJ whole genome shotgun (WGS) entry which is preliminary data.</text>
</comment>
<name>A0A0A2UZ91_9BACI</name>
<dbReference type="RefSeq" id="WP_052114843.1">
    <property type="nucleotide sequence ID" value="NZ_AVBG01000001.1"/>
</dbReference>
<dbReference type="AlphaFoldDB" id="A0A0A2UZ91"/>
<dbReference type="InterPro" id="IPR046742">
    <property type="entry name" value="DUF6792"/>
</dbReference>
<accession>A0A0A2UZ91</accession>
<reference evidence="2 3" key="1">
    <citation type="submission" date="2013-08" db="EMBL/GenBank/DDBJ databases">
        <title>Genome of Pontibacillus chungwhensis.</title>
        <authorList>
            <person name="Wang Q."/>
            <person name="Wang G."/>
        </authorList>
    </citation>
    <scope>NUCLEOTIDE SEQUENCE [LARGE SCALE GENOMIC DNA]</scope>
    <source>
        <strain evidence="2 3">BH030062</strain>
    </source>
</reference>